<dbReference type="InterPro" id="IPR052536">
    <property type="entry name" value="ABC-4_Integral_Memb_Prot"/>
</dbReference>
<dbReference type="GO" id="GO:0055085">
    <property type="term" value="P:transmembrane transport"/>
    <property type="evidence" value="ECO:0007669"/>
    <property type="project" value="UniProtKB-UniRule"/>
</dbReference>
<comment type="similarity">
    <text evidence="6">Belongs to the ABC-4 integral membrane protein family.</text>
</comment>
<feature type="transmembrane region" description="Helical" evidence="6">
    <location>
        <begin position="68"/>
        <end position="86"/>
    </location>
</feature>
<dbReference type="PIRSF" id="PIRSF018968">
    <property type="entry name" value="ABC_permease_BceB"/>
    <property type="match status" value="1"/>
</dbReference>
<feature type="transmembrane region" description="Helical" evidence="6">
    <location>
        <begin position="116"/>
        <end position="144"/>
    </location>
</feature>
<feature type="transmembrane region" description="Helical" evidence="6">
    <location>
        <begin position="296"/>
        <end position="320"/>
    </location>
</feature>
<dbReference type="Proteomes" id="UP000257144">
    <property type="component" value="Unassembled WGS sequence"/>
</dbReference>
<name>A0A3D8GUZ6_9BACI</name>
<dbReference type="InterPro" id="IPR003838">
    <property type="entry name" value="ABC3_permease_C"/>
</dbReference>
<dbReference type="EMBL" id="QNQT01000001">
    <property type="protein sequence ID" value="RDU38304.1"/>
    <property type="molecule type" value="Genomic_DNA"/>
</dbReference>
<dbReference type="PANTHER" id="PTHR46795">
    <property type="entry name" value="ABC TRANSPORTER PERMEASE-RELATED-RELATED"/>
    <property type="match status" value="1"/>
</dbReference>
<keyword evidence="6" id="KW-0813">Transport</keyword>
<evidence type="ECO:0000256" key="3">
    <source>
        <dbReference type="ARBA" id="ARBA00022692"/>
    </source>
</evidence>
<keyword evidence="5 6" id="KW-0472">Membrane</keyword>
<feature type="transmembrane region" description="Helical" evidence="6">
    <location>
        <begin position="587"/>
        <end position="612"/>
    </location>
</feature>
<keyword evidence="4 6" id="KW-1133">Transmembrane helix</keyword>
<evidence type="ECO:0000256" key="5">
    <source>
        <dbReference type="ARBA" id="ARBA00023136"/>
    </source>
</evidence>
<feature type="transmembrane region" description="Helical" evidence="6">
    <location>
        <begin position="28"/>
        <end position="48"/>
    </location>
</feature>
<protein>
    <recommendedName>
        <fullName evidence="7">ABC3 transporter permease C-terminal domain-containing protein</fullName>
    </recommendedName>
</protein>
<feature type="domain" description="ABC3 transporter permease C-terminal" evidence="7">
    <location>
        <begin position="70"/>
        <end position="189"/>
    </location>
</feature>
<feature type="transmembrane region" description="Helical" evidence="6">
    <location>
        <begin position="529"/>
        <end position="553"/>
    </location>
</feature>
<keyword evidence="9" id="KW-1185">Reference proteome</keyword>
<dbReference type="PANTHER" id="PTHR46795:SF3">
    <property type="entry name" value="ABC TRANSPORTER PERMEASE"/>
    <property type="match status" value="1"/>
</dbReference>
<organism evidence="8 9">
    <name type="scientific">Neobacillus piezotolerans</name>
    <dbReference type="NCBI Taxonomy" id="2259171"/>
    <lineage>
        <taxon>Bacteria</taxon>
        <taxon>Bacillati</taxon>
        <taxon>Bacillota</taxon>
        <taxon>Bacilli</taxon>
        <taxon>Bacillales</taxon>
        <taxon>Bacillaceae</taxon>
        <taxon>Neobacillus</taxon>
    </lineage>
</organism>
<evidence type="ECO:0000256" key="2">
    <source>
        <dbReference type="ARBA" id="ARBA00022475"/>
    </source>
</evidence>
<feature type="transmembrane region" description="Helical" evidence="6">
    <location>
        <begin position="207"/>
        <end position="227"/>
    </location>
</feature>
<dbReference type="GO" id="GO:0005886">
    <property type="term" value="C:plasma membrane"/>
    <property type="evidence" value="ECO:0007669"/>
    <property type="project" value="UniProtKB-SubCell"/>
</dbReference>
<gene>
    <name evidence="8" type="ORF">DRW41_01685</name>
</gene>
<keyword evidence="2 6" id="KW-1003">Cell membrane</keyword>
<evidence type="ECO:0000313" key="9">
    <source>
        <dbReference type="Proteomes" id="UP000257144"/>
    </source>
</evidence>
<keyword evidence="3 6" id="KW-0812">Transmembrane</keyword>
<evidence type="ECO:0000256" key="6">
    <source>
        <dbReference type="PIRNR" id="PIRNR018968"/>
    </source>
</evidence>
<feature type="transmembrane region" description="Helical" evidence="6">
    <location>
        <begin position="618"/>
        <end position="638"/>
    </location>
</feature>
<evidence type="ECO:0000256" key="4">
    <source>
        <dbReference type="ARBA" id="ARBA00022989"/>
    </source>
</evidence>
<comment type="subcellular location">
    <subcellularLocation>
        <location evidence="1 6">Cell membrane</location>
        <topology evidence="1 6">Multi-pass membrane protein</topology>
    </subcellularLocation>
</comment>
<evidence type="ECO:0000259" key="7">
    <source>
        <dbReference type="Pfam" id="PF02687"/>
    </source>
</evidence>
<dbReference type="Pfam" id="PF02687">
    <property type="entry name" value="FtsX"/>
    <property type="match status" value="1"/>
</dbReference>
<dbReference type="InterPro" id="IPR027022">
    <property type="entry name" value="ABC_permease_BceB-typ"/>
</dbReference>
<feature type="transmembrane region" description="Helical" evidence="6">
    <location>
        <begin position="239"/>
        <end position="266"/>
    </location>
</feature>
<sequence>MCWLPWGVDRLSLFELIKRNISKNYRAYLVYFYPMAFSIVIYFTFVSLQYNRKIIDSAATLGKIGPAFMAASAFLMVFSAMFIFYSNSFFMKKRKKEIALYSLFGMSKKKIGQMLFFENLLVGATALLAGLGLGAVLSKLFAMILVKLMGIPIVAGFSLSAAPAAQTIVVFFVILSAASIYNARVIRGTTLRELFQAGKQSEKKPHASIAVAVLSLLFIGTGYWVILQPVSSGIWASHAWLKILGSLVSIIIGTFLFIRTFIVYLLSALSKKRAFFYKGANIISTSNLLYRIKGNIVVLSILALLSTFTLFLMGVTWSLYANVNEISKDNFPHSFIYTVQNGEAEMEINRLFEARDDVRYSQKLEPVKMEAGPDFSGRFPPDYPVLLIPESSFRQLARKMGKEVDIQFADNEAVAFYDGNLNRTHDPYTGKGIRLPGGENVTVASYQNYSLLNQVIFAFPLVVKDAVYEKVVESGAPTTQLQIYKLGKEKATNELSEKIEEILWNHAEDRNEVIWSSFYKEYAQGMETYGILIFISGFLGLVFLMATGSVLFYRQLSEAAADRPRYQILKKIGFGARDMKKSIRVQTLFVFSIPIVLALSHSSILISALAGFAGISMAGPFMVVLGLYIGLYLGYFSYTSVRFYTLVND</sequence>
<feature type="transmembrane region" description="Helical" evidence="6">
    <location>
        <begin position="164"/>
        <end position="186"/>
    </location>
</feature>
<comment type="caution">
    <text evidence="8">The sequence shown here is derived from an EMBL/GenBank/DDBJ whole genome shotgun (WGS) entry which is preliminary data.</text>
</comment>
<evidence type="ECO:0000313" key="8">
    <source>
        <dbReference type="EMBL" id="RDU38304.1"/>
    </source>
</evidence>
<dbReference type="OrthoDB" id="1705903at2"/>
<accession>A0A3D8GUZ6</accession>
<proteinExistence type="inferred from homology"/>
<dbReference type="AlphaFoldDB" id="A0A3D8GUZ6"/>
<evidence type="ECO:0000256" key="1">
    <source>
        <dbReference type="ARBA" id="ARBA00004651"/>
    </source>
</evidence>
<reference evidence="8 9" key="1">
    <citation type="submission" date="2018-07" db="EMBL/GenBank/DDBJ databases">
        <title>Bacillus sp. YLB-04 draft genome sequence.</title>
        <authorList>
            <person name="Yu L."/>
            <person name="Tang X."/>
        </authorList>
    </citation>
    <scope>NUCLEOTIDE SEQUENCE [LARGE SCALE GENOMIC DNA]</scope>
    <source>
        <strain evidence="8 9">YLB-04</strain>
    </source>
</reference>